<evidence type="ECO:0000313" key="5">
    <source>
        <dbReference type="Proteomes" id="UP000297834"/>
    </source>
</evidence>
<dbReference type="InterPro" id="IPR051934">
    <property type="entry name" value="Phage_Tail_Fiber_Structural"/>
</dbReference>
<name>A0A4Y7XA65_9GAMM</name>
<evidence type="ECO:0000313" key="4">
    <source>
        <dbReference type="EMBL" id="TEU23319.1"/>
    </source>
</evidence>
<comment type="caution">
    <text evidence="4">The sequence shown here is derived from an EMBL/GenBank/DDBJ whole genome shotgun (WGS) entry which is preliminary data.</text>
</comment>
<dbReference type="Gene3D" id="3.90.1340.10">
    <property type="entry name" value="Phage tail collar domain"/>
    <property type="match status" value="1"/>
</dbReference>
<sequence>MAFKTIYTSIGLSLVAQAVSQNKTIEITHFAVGDGGGNSIEPNESMTQLVRERYRATINRIYQDPENENKYTAEMIIPVTVEGFVVREIALFDRNGNMVLVGNTPEVHKPTLAEGVTQDSVYRIPFVISNPEVLELNFDPNVIIATHQWILNTLTPANMFPGGTIGQVLKKKTNADGDTEWADAGSAEVFVNTIEEEQSLVADQTIVDLTTVSTHGAAVYINGVRITNKAGADGWIATSATRITLGKAYPGTKILIVQNESLGAAPYPLAQKNNLSDVANKPLARQNLGVMSADEAKYSDCPPGTVIMLATPSIPTGYRLLKCNGAVVSRTAYPELFAAIGTYFGAGDGVNTFKLPDLRGEFLRGWDDGRGVDFGRTFGSQQLSAMQDHYHGTGDFLSDGNDDWYPILRDNWSGTFPARWVPGESQYYSGQTIQGGSGGRRYTGTSNQQVVSGTETRPRNYAMLTCIRY</sequence>
<dbReference type="RefSeq" id="WP_134245704.1">
    <property type="nucleotide sequence ID" value="NZ_SNTY01000085.1"/>
</dbReference>
<dbReference type="InterPro" id="IPR011083">
    <property type="entry name" value="Phage_tail_collar_dom"/>
</dbReference>
<dbReference type="InterPro" id="IPR022225">
    <property type="entry name" value="Phage_tail_fibre_N"/>
</dbReference>
<evidence type="ECO:0000259" key="2">
    <source>
        <dbReference type="Pfam" id="PF07484"/>
    </source>
</evidence>
<feature type="domain" description="Phage tail fibre protein N-terminal" evidence="3">
    <location>
        <begin position="2"/>
        <end position="148"/>
    </location>
</feature>
<dbReference type="SUPFAM" id="SSF88874">
    <property type="entry name" value="Receptor-binding domain of short tail fibre protein gp12"/>
    <property type="match status" value="1"/>
</dbReference>
<dbReference type="PANTHER" id="PTHR35191:SF1">
    <property type="entry name" value="PROPHAGE SIDE TAIL FIBER PROTEIN HOMOLOG STFQ-RELATED"/>
    <property type="match status" value="1"/>
</dbReference>
<protein>
    <submittedName>
        <fullName evidence="4">Phage tail protein</fullName>
    </submittedName>
</protein>
<dbReference type="AlphaFoldDB" id="A0A4Y7XA65"/>
<keyword evidence="5" id="KW-1185">Reference proteome</keyword>
<feature type="region of interest" description="Disordered" evidence="1">
    <location>
        <begin position="431"/>
        <end position="453"/>
    </location>
</feature>
<dbReference type="OrthoDB" id="9810174at2"/>
<evidence type="ECO:0000256" key="1">
    <source>
        <dbReference type="SAM" id="MobiDB-lite"/>
    </source>
</evidence>
<accession>A0A4Y7XA65</accession>
<dbReference type="Proteomes" id="UP000297834">
    <property type="component" value="Unassembled WGS sequence"/>
</dbReference>
<reference evidence="4 5" key="1">
    <citation type="submission" date="2019-03" db="EMBL/GenBank/DDBJ databases">
        <title>Alkanindiges illinoisensis: a potential pathogenic isolated from ascites of a gastric cancer patient with abdominal metastasis.</title>
        <authorList>
            <person name="Hu X."/>
            <person name="Yang B."/>
            <person name="Yan X."/>
            <person name="Lin L."/>
            <person name="Zhao H."/>
            <person name="Zhou F."/>
            <person name="Su B."/>
            <person name="Chen J."/>
            <person name="Rui Y."/>
            <person name="Wang Q."/>
            <person name="Zheng L."/>
        </authorList>
    </citation>
    <scope>NUCLEOTIDE SEQUENCE [LARGE SCALE GENOMIC DNA]</scope>
    <source>
        <strain evidence="4 5">NFYY 23406</strain>
    </source>
</reference>
<dbReference type="PANTHER" id="PTHR35191">
    <property type="entry name" value="PROPHAGE SIDE TAIL FIBER PROTEIN HOMOLOG STFQ-RELATED"/>
    <property type="match status" value="1"/>
</dbReference>
<dbReference type="Pfam" id="PF07484">
    <property type="entry name" value="Collar"/>
    <property type="match status" value="1"/>
</dbReference>
<proteinExistence type="predicted"/>
<feature type="domain" description="Phage tail collar" evidence="2">
    <location>
        <begin position="304"/>
        <end position="363"/>
    </location>
</feature>
<dbReference type="EMBL" id="SNTY01000085">
    <property type="protein sequence ID" value="TEU23319.1"/>
    <property type="molecule type" value="Genomic_DNA"/>
</dbReference>
<evidence type="ECO:0000259" key="3">
    <source>
        <dbReference type="Pfam" id="PF12571"/>
    </source>
</evidence>
<dbReference type="InterPro" id="IPR037053">
    <property type="entry name" value="Phage_tail_collar_dom_sf"/>
</dbReference>
<dbReference type="Pfam" id="PF12571">
    <property type="entry name" value="Phage_tail_fib"/>
    <property type="match status" value="1"/>
</dbReference>
<organism evidence="4 5">
    <name type="scientific">Alkanindiges illinoisensis</name>
    <dbReference type="NCBI Taxonomy" id="197183"/>
    <lineage>
        <taxon>Bacteria</taxon>
        <taxon>Pseudomonadati</taxon>
        <taxon>Pseudomonadota</taxon>
        <taxon>Gammaproteobacteria</taxon>
        <taxon>Moraxellales</taxon>
        <taxon>Moraxellaceae</taxon>
        <taxon>Alkanindiges</taxon>
    </lineage>
</organism>
<gene>
    <name evidence="4" type="ORF">E2B99_13435</name>
</gene>